<dbReference type="SMART" id="SM00233">
    <property type="entry name" value="PH"/>
    <property type="match status" value="1"/>
</dbReference>
<dbReference type="PANTHER" id="PTHR22902">
    <property type="entry name" value="SESQUIPEDALIAN"/>
    <property type="match status" value="1"/>
</dbReference>
<organism evidence="4 5">
    <name type="scientific">Chlorella ohadii</name>
    <dbReference type="NCBI Taxonomy" id="2649997"/>
    <lineage>
        <taxon>Eukaryota</taxon>
        <taxon>Viridiplantae</taxon>
        <taxon>Chlorophyta</taxon>
        <taxon>core chlorophytes</taxon>
        <taxon>Trebouxiophyceae</taxon>
        <taxon>Chlorellales</taxon>
        <taxon>Chlorellaceae</taxon>
        <taxon>Chlorella clade</taxon>
        <taxon>Chlorella</taxon>
    </lineage>
</organism>
<name>A0AAD5H6H5_9CHLO</name>
<dbReference type="InterPro" id="IPR045188">
    <property type="entry name" value="Boi1/Boi2-like"/>
</dbReference>
<evidence type="ECO:0000256" key="2">
    <source>
        <dbReference type="SAM" id="MobiDB-lite"/>
    </source>
</evidence>
<reference evidence="4" key="1">
    <citation type="submission" date="2020-11" db="EMBL/GenBank/DDBJ databases">
        <title>Chlorella ohadii genome sequencing and assembly.</title>
        <authorList>
            <person name="Murik O."/>
            <person name="Treves H."/>
            <person name="Kedem I."/>
            <person name="Shotland Y."/>
            <person name="Kaplan A."/>
        </authorList>
    </citation>
    <scope>NUCLEOTIDE SEQUENCE</scope>
    <source>
        <strain evidence="4">1</strain>
    </source>
</reference>
<evidence type="ECO:0000313" key="4">
    <source>
        <dbReference type="EMBL" id="KAI7841970.1"/>
    </source>
</evidence>
<feature type="compositionally biased region" description="Low complexity" evidence="2">
    <location>
        <begin position="282"/>
        <end position="306"/>
    </location>
</feature>
<dbReference type="GO" id="GO:0042147">
    <property type="term" value="P:retrograde transport, endosome to Golgi"/>
    <property type="evidence" value="ECO:0007669"/>
    <property type="project" value="TreeGrafter"/>
</dbReference>
<evidence type="ECO:0000256" key="1">
    <source>
        <dbReference type="ARBA" id="ARBA00022553"/>
    </source>
</evidence>
<dbReference type="InterPro" id="IPR011993">
    <property type="entry name" value="PH-like_dom_sf"/>
</dbReference>
<dbReference type="Proteomes" id="UP001205105">
    <property type="component" value="Unassembled WGS sequence"/>
</dbReference>
<sequence length="351" mass="35807">MSLSGLFNPPEQAGYLMKLGHGRKSWQERFFVLKGSSLFYFKDRKAPHKANKIDGFIPLEAAKVETELPPGMAGVAHLKGSQHFITITVHSSFAFSCDHPFYVLAAPSQEVQMAWVNACWQAAIPRTDLIQVLEKAGKLADVLGSYAHGVQANFPVADAAVLSSGGRARTAAAANKNAALAPDVAALPMVVSDKPAPASMLARTTSGNVISAPTESVMHAARSWDGEVSVPQRAASASLASSGTPFRTKAPPSSTPGPAPSGGATTQGSAIGASPLSPAKQATGGVALTATATSQAADSSSRAAASAKEKAAAAEQAKALQQQISKLEKQAAEAGAKQGGNAGTATAGARP</sequence>
<dbReference type="Gene3D" id="2.30.29.30">
    <property type="entry name" value="Pleckstrin-homology domain (PH domain)/Phosphotyrosine-binding domain (PTB)"/>
    <property type="match status" value="1"/>
</dbReference>
<dbReference type="GO" id="GO:0001881">
    <property type="term" value="P:receptor recycling"/>
    <property type="evidence" value="ECO:0007669"/>
    <property type="project" value="TreeGrafter"/>
</dbReference>
<dbReference type="PANTHER" id="PTHR22902:SF27">
    <property type="entry name" value="PLECKSTRIN HOMOLOGY DOMAIN-CONTAINING FAMILY A MEMBER 3"/>
    <property type="match status" value="1"/>
</dbReference>
<dbReference type="Pfam" id="PF00169">
    <property type="entry name" value="PH"/>
    <property type="match status" value="1"/>
</dbReference>
<dbReference type="PROSITE" id="PS50003">
    <property type="entry name" value="PH_DOMAIN"/>
    <property type="match status" value="1"/>
</dbReference>
<proteinExistence type="predicted"/>
<keyword evidence="5" id="KW-1185">Reference proteome</keyword>
<dbReference type="InterPro" id="IPR001849">
    <property type="entry name" value="PH_domain"/>
</dbReference>
<dbReference type="GO" id="GO:0007032">
    <property type="term" value="P:endosome organization"/>
    <property type="evidence" value="ECO:0007669"/>
    <property type="project" value="TreeGrafter"/>
</dbReference>
<evidence type="ECO:0000259" key="3">
    <source>
        <dbReference type="PROSITE" id="PS50003"/>
    </source>
</evidence>
<dbReference type="GO" id="GO:0055037">
    <property type="term" value="C:recycling endosome"/>
    <property type="evidence" value="ECO:0007669"/>
    <property type="project" value="TreeGrafter"/>
</dbReference>
<protein>
    <recommendedName>
        <fullName evidence="3">PH domain-containing protein</fullName>
    </recommendedName>
</protein>
<dbReference type="EMBL" id="JADXDR010000058">
    <property type="protein sequence ID" value="KAI7841970.1"/>
    <property type="molecule type" value="Genomic_DNA"/>
</dbReference>
<feature type="region of interest" description="Disordered" evidence="2">
    <location>
        <begin position="235"/>
        <end position="351"/>
    </location>
</feature>
<dbReference type="GO" id="GO:0005829">
    <property type="term" value="C:cytosol"/>
    <property type="evidence" value="ECO:0007669"/>
    <property type="project" value="GOC"/>
</dbReference>
<dbReference type="GO" id="GO:0005802">
    <property type="term" value="C:trans-Golgi network"/>
    <property type="evidence" value="ECO:0007669"/>
    <property type="project" value="TreeGrafter"/>
</dbReference>
<dbReference type="SUPFAM" id="SSF50729">
    <property type="entry name" value="PH domain-like"/>
    <property type="match status" value="1"/>
</dbReference>
<gene>
    <name evidence="4" type="ORF">COHA_004497</name>
</gene>
<comment type="caution">
    <text evidence="4">The sequence shown here is derived from an EMBL/GenBank/DDBJ whole genome shotgun (WGS) entry which is preliminary data.</text>
</comment>
<dbReference type="GO" id="GO:0005769">
    <property type="term" value="C:early endosome"/>
    <property type="evidence" value="ECO:0007669"/>
    <property type="project" value="TreeGrafter"/>
</dbReference>
<evidence type="ECO:0000313" key="5">
    <source>
        <dbReference type="Proteomes" id="UP001205105"/>
    </source>
</evidence>
<accession>A0AAD5H6H5</accession>
<feature type="compositionally biased region" description="Low complexity" evidence="2">
    <location>
        <begin position="313"/>
        <end position="323"/>
    </location>
</feature>
<keyword evidence="1" id="KW-0597">Phosphoprotein</keyword>
<dbReference type="AlphaFoldDB" id="A0AAD5H6H5"/>
<feature type="domain" description="PH" evidence="3">
    <location>
        <begin position="9"/>
        <end position="124"/>
    </location>
</feature>